<proteinExistence type="inferred from homology"/>
<evidence type="ECO:0000256" key="2">
    <source>
        <dbReference type="ARBA" id="ARBA00006472"/>
    </source>
</evidence>
<dbReference type="Gene3D" id="3.30.1360.20">
    <property type="entry name" value="Transcriptional coactivator/pterin dehydratase"/>
    <property type="match status" value="1"/>
</dbReference>
<evidence type="ECO:0000256" key="3">
    <source>
        <dbReference type="ARBA" id="ARBA00023239"/>
    </source>
</evidence>
<dbReference type="SUPFAM" id="SSF55248">
    <property type="entry name" value="PCD-like"/>
    <property type="match status" value="1"/>
</dbReference>
<dbReference type="Pfam" id="PF01329">
    <property type="entry name" value="Pterin_4a"/>
    <property type="match status" value="1"/>
</dbReference>
<dbReference type="PANTHER" id="PTHR12599:SF0">
    <property type="entry name" value="PTERIN-4-ALPHA-CARBINOLAMINE DEHYDRATASE"/>
    <property type="match status" value="1"/>
</dbReference>
<dbReference type="Proteomes" id="UP000178684">
    <property type="component" value="Unassembled WGS sequence"/>
</dbReference>
<dbReference type="EMBL" id="MFIE01000008">
    <property type="protein sequence ID" value="OGF82954.1"/>
    <property type="molecule type" value="Genomic_DNA"/>
</dbReference>
<comment type="catalytic activity">
    <reaction evidence="1 4">
        <text>(4aS,6R)-4a-hydroxy-L-erythro-5,6,7,8-tetrahydrobiopterin = (6R)-L-erythro-6,7-dihydrobiopterin + H2O</text>
        <dbReference type="Rhea" id="RHEA:11920"/>
        <dbReference type="ChEBI" id="CHEBI:15377"/>
        <dbReference type="ChEBI" id="CHEBI:15642"/>
        <dbReference type="ChEBI" id="CHEBI:43120"/>
        <dbReference type="EC" id="4.2.1.96"/>
    </reaction>
</comment>
<keyword evidence="3 4" id="KW-0456">Lyase</keyword>
<accession>A0A1F5X4Z0</accession>
<dbReference type="PANTHER" id="PTHR12599">
    <property type="entry name" value="PTERIN-4-ALPHA-CARBINOLAMINE DEHYDRATASE"/>
    <property type="match status" value="1"/>
</dbReference>
<dbReference type="InterPro" id="IPR036428">
    <property type="entry name" value="PCD_sf"/>
</dbReference>
<dbReference type="GO" id="GO:0008124">
    <property type="term" value="F:4-alpha-hydroxytetrahydrobiopterin dehydratase activity"/>
    <property type="evidence" value="ECO:0007669"/>
    <property type="project" value="UniProtKB-UniRule"/>
</dbReference>
<dbReference type="GO" id="GO:0006729">
    <property type="term" value="P:tetrahydrobiopterin biosynthetic process"/>
    <property type="evidence" value="ECO:0007669"/>
    <property type="project" value="InterPro"/>
</dbReference>
<protein>
    <recommendedName>
        <fullName evidence="4">Putative pterin-4-alpha-carbinolamine dehydratase</fullName>
        <shortName evidence="4">PHS</shortName>
        <ecNumber evidence="4">4.2.1.96</ecNumber>
    </recommendedName>
    <alternativeName>
        <fullName evidence="4">4-alpha-hydroxy-tetrahydropterin dehydratase</fullName>
    </alternativeName>
    <alternativeName>
        <fullName evidence="4">Pterin carbinolamine dehydratase</fullName>
        <shortName evidence="4">PCD</shortName>
    </alternativeName>
</protein>
<dbReference type="NCBIfam" id="NF002017">
    <property type="entry name" value="PRK00823.1-2"/>
    <property type="match status" value="1"/>
</dbReference>
<dbReference type="HAMAP" id="MF_00434">
    <property type="entry name" value="Pterin_4_alpha"/>
    <property type="match status" value="1"/>
</dbReference>
<evidence type="ECO:0000313" key="5">
    <source>
        <dbReference type="EMBL" id="OGF82954.1"/>
    </source>
</evidence>
<dbReference type="AlphaFoldDB" id="A0A1F5X4Z0"/>
<evidence type="ECO:0000256" key="1">
    <source>
        <dbReference type="ARBA" id="ARBA00001554"/>
    </source>
</evidence>
<name>A0A1F5X4Z0_9BACT</name>
<evidence type="ECO:0000313" key="6">
    <source>
        <dbReference type="Proteomes" id="UP000178684"/>
    </source>
</evidence>
<sequence>MDLINKKCVPCEGGAIPFGAEEITPYLDQLDGWSLVRLEKIFKEFKFKDFKEAMLFVNRVASLAEDEGHHPDFAILYNRVILNLSTHAIGGLSENDFIMAAKIDRLLE</sequence>
<gene>
    <name evidence="5" type="ORF">A3B18_00460</name>
</gene>
<comment type="similarity">
    <text evidence="2 4">Belongs to the pterin-4-alpha-carbinolamine dehydratase family.</text>
</comment>
<dbReference type="InterPro" id="IPR001533">
    <property type="entry name" value="Pterin_deHydtase"/>
</dbReference>
<reference evidence="5 6" key="1">
    <citation type="journal article" date="2016" name="Nat. Commun.">
        <title>Thousands of microbial genomes shed light on interconnected biogeochemical processes in an aquifer system.</title>
        <authorList>
            <person name="Anantharaman K."/>
            <person name="Brown C.T."/>
            <person name="Hug L.A."/>
            <person name="Sharon I."/>
            <person name="Castelle C.J."/>
            <person name="Probst A.J."/>
            <person name="Thomas B.C."/>
            <person name="Singh A."/>
            <person name="Wilkins M.J."/>
            <person name="Karaoz U."/>
            <person name="Brodie E.L."/>
            <person name="Williams K.H."/>
            <person name="Hubbard S.S."/>
            <person name="Banfield J.F."/>
        </authorList>
    </citation>
    <scope>NUCLEOTIDE SEQUENCE [LARGE SCALE GENOMIC DNA]</scope>
</reference>
<comment type="caution">
    <text evidence="5">The sequence shown here is derived from an EMBL/GenBank/DDBJ whole genome shotgun (WGS) entry which is preliminary data.</text>
</comment>
<dbReference type="EC" id="4.2.1.96" evidence="4"/>
<organism evidence="5 6">
    <name type="scientific">Candidatus Giovannonibacteria bacterium RIFCSPLOWO2_01_FULL_46_13</name>
    <dbReference type="NCBI Taxonomy" id="1798352"/>
    <lineage>
        <taxon>Bacteria</taxon>
        <taxon>Candidatus Giovannoniibacteriota</taxon>
    </lineage>
</organism>
<evidence type="ECO:0000256" key="4">
    <source>
        <dbReference type="HAMAP-Rule" id="MF_00434"/>
    </source>
</evidence>